<proteinExistence type="predicted"/>
<sequence>MGTLIGAAIAVLAGLAVATTTVVGVVQTVQDEPAPPAPGQINGQADVPIVNYGDK</sequence>
<evidence type="ECO:0000313" key="2">
    <source>
        <dbReference type="Proteomes" id="UP000295388"/>
    </source>
</evidence>
<protein>
    <submittedName>
        <fullName evidence="1">Uncharacterized protein DUF2613</fullName>
    </submittedName>
</protein>
<dbReference type="AlphaFoldDB" id="A0A4R6KLP7"/>
<evidence type="ECO:0000313" key="1">
    <source>
        <dbReference type="EMBL" id="TDO50065.1"/>
    </source>
</evidence>
<dbReference type="InterPro" id="IPR022566">
    <property type="entry name" value="DUF2613"/>
</dbReference>
<dbReference type="Proteomes" id="UP000295388">
    <property type="component" value="Unassembled WGS sequence"/>
</dbReference>
<comment type="caution">
    <text evidence="1">The sequence shown here is derived from an EMBL/GenBank/DDBJ whole genome shotgun (WGS) entry which is preliminary data.</text>
</comment>
<gene>
    <name evidence="1" type="ORF">EV643_105296</name>
</gene>
<organism evidence="1 2">
    <name type="scientific">Kribbella caucasensis</name>
    <dbReference type="NCBI Taxonomy" id="2512215"/>
    <lineage>
        <taxon>Bacteria</taxon>
        <taxon>Bacillati</taxon>
        <taxon>Actinomycetota</taxon>
        <taxon>Actinomycetes</taxon>
        <taxon>Propionibacteriales</taxon>
        <taxon>Kribbellaceae</taxon>
        <taxon>Kribbella</taxon>
    </lineage>
</organism>
<keyword evidence="2" id="KW-1185">Reference proteome</keyword>
<dbReference type="EMBL" id="SNWQ01000005">
    <property type="protein sequence ID" value="TDO50065.1"/>
    <property type="molecule type" value="Genomic_DNA"/>
</dbReference>
<name>A0A4R6KLP7_9ACTN</name>
<dbReference type="RefSeq" id="WP_133800323.1">
    <property type="nucleotide sequence ID" value="NZ_SNWQ01000005.1"/>
</dbReference>
<reference evidence="1 2" key="1">
    <citation type="submission" date="2019-03" db="EMBL/GenBank/DDBJ databases">
        <title>Genomic Encyclopedia of Type Strains, Phase III (KMG-III): the genomes of soil and plant-associated and newly described type strains.</title>
        <authorList>
            <person name="Whitman W."/>
        </authorList>
    </citation>
    <scope>NUCLEOTIDE SEQUENCE [LARGE SCALE GENOMIC DNA]</scope>
    <source>
        <strain evidence="1 2">VKM Ac-2527</strain>
    </source>
</reference>
<accession>A0A4R6KLP7</accession>
<dbReference type="Pfam" id="PF11021">
    <property type="entry name" value="DUF2613"/>
    <property type="match status" value="1"/>
</dbReference>